<feature type="compositionally biased region" description="Low complexity" evidence="1">
    <location>
        <begin position="574"/>
        <end position="583"/>
    </location>
</feature>
<feature type="compositionally biased region" description="Basic and acidic residues" evidence="1">
    <location>
        <begin position="484"/>
        <end position="518"/>
    </location>
</feature>
<feature type="compositionally biased region" description="Basic and acidic residues" evidence="1">
    <location>
        <begin position="407"/>
        <end position="431"/>
    </location>
</feature>
<feature type="region of interest" description="Disordered" evidence="1">
    <location>
        <begin position="706"/>
        <end position="752"/>
    </location>
</feature>
<feature type="non-terminal residue" evidence="2">
    <location>
        <position position="752"/>
    </location>
</feature>
<feature type="compositionally biased region" description="Polar residues" evidence="1">
    <location>
        <begin position="1"/>
        <end position="10"/>
    </location>
</feature>
<evidence type="ECO:0000313" key="3">
    <source>
        <dbReference type="Proteomes" id="UP000298061"/>
    </source>
</evidence>
<reference evidence="2 3" key="1">
    <citation type="submission" date="2019-02" db="EMBL/GenBank/DDBJ databases">
        <title>Genome sequencing of the rare red list fungi Hericium alpestre (H. flagellum).</title>
        <authorList>
            <person name="Buettner E."/>
            <person name="Kellner H."/>
        </authorList>
    </citation>
    <scope>NUCLEOTIDE SEQUENCE [LARGE SCALE GENOMIC DNA]</scope>
    <source>
        <strain evidence="2 3">DSM 108284</strain>
    </source>
</reference>
<feature type="compositionally biased region" description="Basic and acidic residues" evidence="1">
    <location>
        <begin position="252"/>
        <end position="264"/>
    </location>
</feature>
<feature type="compositionally biased region" description="Basic and acidic residues" evidence="1">
    <location>
        <begin position="726"/>
        <end position="741"/>
    </location>
</feature>
<feature type="compositionally biased region" description="Polar residues" evidence="1">
    <location>
        <begin position="118"/>
        <end position="129"/>
    </location>
</feature>
<dbReference type="EMBL" id="SFCI01000418">
    <property type="protein sequence ID" value="TFY79922.1"/>
    <property type="molecule type" value="Genomic_DNA"/>
</dbReference>
<feature type="compositionally biased region" description="Pro residues" evidence="1">
    <location>
        <begin position="584"/>
        <end position="594"/>
    </location>
</feature>
<keyword evidence="3" id="KW-1185">Reference proteome</keyword>
<gene>
    <name evidence="2" type="ORF">EWM64_g4092</name>
</gene>
<sequence>MPHQQSQYYSEPSMPAGPSDLETLEQLKEAIKNNQHEVFRAVPQPEVLRSLVKNVIDSGSSSSVPPHPEQIPRDGYQGGSYPKADYDIRSQQRGHDHPVTSSTGLSGSGSAGDLGRPRNNSISWDSSSGYRRKPNDSYGTGSVGPGSTNGQPHASGRYDSANGHRASPEKNRNDYSAPADSKQPLSGNGSERSHDLARSGSGQTIANAKPEEPPFRAGESGYARGSVPGPPGKPDPKDDPRSRESVWSARDGPPEGRRRADSDRLPYSSNRYSATNDPRPGPPERNGPPRDQRFYDKDREPERDRDRERDKYRDRDWERERGGRGRGSWNDWQSRDDRRGTEFKRPPPEERHYEPRSDRRWESRPDVPAGEKRPERPLPVDDRYPRPLAAADRVADDRSTGVPPRIPADDRMPRGAFVDDRRPVPSTDDRMAGPPGLSSTNDSAPAPASADQRPPRAAVPLEERISRAPSLQERISAAPVSTQRPDDHLARPAPSLEERVSLATDDRPAPARANKERPCPLGSSVNVPSASDRNDRPPSGDRFQGPPGDRRPPPPAPVPAFARAPSVARDDARGAAPRPVTPSMMPPARTPMPPAGLQDMRGREPSRERPSDYRPYNRTEFDRPLEEDRRSEHLDVDSAERYPAARPPPFSRRYPPDERDAPPERAHAWAPGSPRADPYAGDADRRRDYGDWYRWADDRSYWDKERAAGREQTWERPPYRDYPPPRYDDRSAGWEERERRYPPAPDTRPYES</sequence>
<feature type="region of interest" description="Disordered" evidence="1">
    <location>
        <begin position="57"/>
        <end position="686"/>
    </location>
</feature>
<dbReference type="Proteomes" id="UP000298061">
    <property type="component" value="Unassembled WGS sequence"/>
</dbReference>
<feature type="compositionally biased region" description="Basic and acidic residues" evidence="1">
    <location>
        <begin position="287"/>
        <end position="323"/>
    </location>
</feature>
<dbReference type="AlphaFoldDB" id="A0A4Y9ZYM0"/>
<feature type="region of interest" description="Disordered" evidence="1">
    <location>
        <begin position="1"/>
        <end position="20"/>
    </location>
</feature>
<feature type="compositionally biased region" description="Basic and acidic residues" evidence="1">
    <location>
        <begin position="600"/>
        <end position="640"/>
    </location>
</feature>
<feature type="compositionally biased region" description="Basic and acidic residues" evidence="1">
    <location>
        <begin position="84"/>
        <end position="98"/>
    </location>
</feature>
<feature type="compositionally biased region" description="Basic and acidic residues" evidence="1">
    <location>
        <begin position="706"/>
        <end position="719"/>
    </location>
</feature>
<evidence type="ECO:0000256" key="1">
    <source>
        <dbReference type="SAM" id="MobiDB-lite"/>
    </source>
</evidence>
<evidence type="ECO:0000313" key="2">
    <source>
        <dbReference type="EMBL" id="TFY79922.1"/>
    </source>
</evidence>
<dbReference type="OrthoDB" id="3184410at2759"/>
<name>A0A4Y9ZYM0_9AGAM</name>
<feature type="compositionally biased region" description="Basic and acidic residues" evidence="1">
    <location>
        <begin position="654"/>
        <end position="667"/>
    </location>
</feature>
<accession>A0A4Y9ZYM0</accession>
<dbReference type="STRING" id="135208.A0A4Y9ZYM0"/>
<feature type="compositionally biased region" description="Polar residues" evidence="1">
    <location>
        <begin position="137"/>
        <end position="152"/>
    </location>
</feature>
<organism evidence="2 3">
    <name type="scientific">Hericium alpestre</name>
    <dbReference type="NCBI Taxonomy" id="135208"/>
    <lineage>
        <taxon>Eukaryota</taxon>
        <taxon>Fungi</taxon>
        <taxon>Dikarya</taxon>
        <taxon>Basidiomycota</taxon>
        <taxon>Agaricomycotina</taxon>
        <taxon>Agaricomycetes</taxon>
        <taxon>Russulales</taxon>
        <taxon>Hericiaceae</taxon>
        <taxon>Hericium</taxon>
    </lineage>
</organism>
<feature type="compositionally biased region" description="Basic and acidic residues" evidence="1">
    <location>
        <begin position="333"/>
        <end position="385"/>
    </location>
</feature>
<proteinExistence type="predicted"/>
<protein>
    <submittedName>
        <fullName evidence="2">Uncharacterized protein</fullName>
    </submittedName>
</protein>
<feature type="compositionally biased region" description="Basic and acidic residues" evidence="1">
    <location>
        <begin position="234"/>
        <end position="244"/>
    </location>
</feature>
<comment type="caution">
    <text evidence="2">The sequence shown here is derived from an EMBL/GenBank/DDBJ whole genome shotgun (WGS) entry which is preliminary data.</text>
</comment>